<sequence length="295" mass="33718">MRITPSEIRQKTFEKNFRGYDKDEVTAFLEALSKDWEKMEEEKKELQRRLEISETEGSNLKQVEASLFRTLKTAEDTGASIIEEANHAADLILQEANQNADAMLNEAQSQSHNLIEAAEAKGREIMGNLKADVTAMVNGYESLINQRELTIKNLKKIAEDLSYSISQSQESIKKIKIQDHARLVHELSKTNAFSMAKTNEIKEEEMTRHILYPPIVETNETVLIAQVEEEESISVSEDFEEISEQIEAKSTLEPEKFKVKVEEEIMEEQEKPSAKPVDEENIKNQKGGSFFDQFD</sequence>
<protein>
    <submittedName>
        <fullName evidence="9">Cell division initiation protein</fullName>
    </submittedName>
</protein>
<evidence type="ECO:0000256" key="7">
    <source>
        <dbReference type="SAM" id="Coils"/>
    </source>
</evidence>
<comment type="similarity">
    <text evidence="2">Belongs to the DivIVA family.</text>
</comment>
<dbReference type="InterPro" id="IPR019933">
    <property type="entry name" value="DivIVA_domain"/>
</dbReference>
<dbReference type="RefSeq" id="WP_019599269.1">
    <property type="nucleotide sequence ID" value="NZ_FNQC01000014.1"/>
</dbReference>
<evidence type="ECO:0000313" key="9">
    <source>
        <dbReference type="EMBL" id="SDZ43522.1"/>
    </source>
</evidence>
<feature type="compositionally biased region" description="Basic and acidic residues" evidence="8">
    <location>
        <begin position="264"/>
        <end position="283"/>
    </location>
</feature>
<dbReference type="NCBIfam" id="TIGR03544">
    <property type="entry name" value="DivI1A_domain"/>
    <property type="match status" value="1"/>
</dbReference>
<dbReference type="PANTHER" id="PTHR35794">
    <property type="entry name" value="CELL DIVISION PROTEIN DIVIVA"/>
    <property type="match status" value="1"/>
</dbReference>
<evidence type="ECO:0000313" key="10">
    <source>
        <dbReference type="Proteomes" id="UP000199663"/>
    </source>
</evidence>
<comment type="caution">
    <text evidence="9">The sequence shown here is derived from an EMBL/GenBank/DDBJ whole genome shotgun (WGS) entry which is preliminary data.</text>
</comment>
<organism evidence="9 10">
    <name type="scientific">Rhodonellum ikkaensis</name>
    <dbReference type="NCBI Taxonomy" id="336829"/>
    <lineage>
        <taxon>Bacteria</taxon>
        <taxon>Pseudomonadati</taxon>
        <taxon>Bacteroidota</taxon>
        <taxon>Cytophagia</taxon>
        <taxon>Cytophagales</taxon>
        <taxon>Cytophagaceae</taxon>
        <taxon>Rhodonellum</taxon>
    </lineage>
</organism>
<keyword evidence="4 9" id="KW-0132">Cell division</keyword>
<evidence type="ECO:0000256" key="2">
    <source>
        <dbReference type="ARBA" id="ARBA00009008"/>
    </source>
</evidence>
<evidence type="ECO:0000256" key="3">
    <source>
        <dbReference type="ARBA" id="ARBA00022490"/>
    </source>
</evidence>
<evidence type="ECO:0000256" key="4">
    <source>
        <dbReference type="ARBA" id="ARBA00022618"/>
    </source>
</evidence>
<dbReference type="Pfam" id="PF05103">
    <property type="entry name" value="DivIVA"/>
    <property type="match status" value="1"/>
</dbReference>
<keyword evidence="3" id="KW-0963">Cytoplasm</keyword>
<dbReference type="EMBL" id="FNQC01000014">
    <property type="protein sequence ID" value="SDZ43522.1"/>
    <property type="molecule type" value="Genomic_DNA"/>
</dbReference>
<evidence type="ECO:0000256" key="1">
    <source>
        <dbReference type="ARBA" id="ARBA00004496"/>
    </source>
</evidence>
<evidence type="ECO:0000256" key="5">
    <source>
        <dbReference type="ARBA" id="ARBA00023054"/>
    </source>
</evidence>
<name>A0A1H3SZV9_9BACT</name>
<dbReference type="Proteomes" id="UP000199663">
    <property type="component" value="Unassembled WGS sequence"/>
</dbReference>
<keyword evidence="5 7" id="KW-0175">Coiled coil</keyword>
<dbReference type="Gene3D" id="6.10.250.660">
    <property type="match status" value="1"/>
</dbReference>
<evidence type="ECO:0000256" key="8">
    <source>
        <dbReference type="SAM" id="MobiDB-lite"/>
    </source>
</evidence>
<accession>A0A1H3SZV9</accession>
<comment type="subcellular location">
    <subcellularLocation>
        <location evidence="1">Cytoplasm</location>
    </subcellularLocation>
</comment>
<dbReference type="PANTHER" id="PTHR35794:SF2">
    <property type="entry name" value="CELL DIVISION PROTEIN DIVIVA"/>
    <property type="match status" value="1"/>
</dbReference>
<feature type="region of interest" description="Disordered" evidence="8">
    <location>
        <begin position="264"/>
        <end position="295"/>
    </location>
</feature>
<keyword evidence="6" id="KW-0131">Cell cycle</keyword>
<proteinExistence type="inferred from homology"/>
<feature type="coiled-coil region" evidence="7">
    <location>
        <begin position="29"/>
        <end position="63"/>
    </location>
</feature>
<dbReference type="InterPro" id="IPR007793">
    <property type="entry name" value="DivIVA_fam"/>
</dbReference>
<keyword evidence="10" id="KW-1185">Reference proteome</keyword>
<evidence type="ECO:0000256" key="6">
    <source>
        <dbReference type="ARBA" id="ARBA00023306"/>
    </source>
</evidence>
<reference evidence="9 10" key="1">
    <citation type="submission" date="2016-10" db="EMBL/GenBank/DDBJ databases">
        <authorList>
            <person name="Varghese N."/>
            <person name="Submissions S."/>
        </authorList>
    </citation>
    <scope>NUCLEOTIDE SEQUENCE [LARGE SCALE GENOMIC DNA]</scope>
    <source>
        <strain evidence="9 10">DSM 17997</strain>
    </source>
</reference>
<dbReference type="GO" id="GO:0051301">
    <property type="term" value="P:cell division"/>
    <property type="evidence" value="ECO:0007669"/>
    <property type="project" value="UniProtKB-KW"/>
</dbReference>
<gene>
    <name evidence="9" type="ORF">SAMN05444412_11495</name>
</gene>